<name>A0AA88KSD8_NAELO</name>
<evidence type="ECO:0000256" key="1">
    <source>
        <dbReference type="SAM" id="MobiDB-lite"/>
    </source>
</evidence>
<proteinExistence type="predicted"/>
<sequence>MPKKSSKSSEDTDYTEPSSRKSNTKSKGIQKQHKMKKAVKSLVETFHAKTQSEWREWLTTHSQTKNNIWLLFYKKDSGTPCITYEQALDEALCFGWIDSTVRKVDEQCRMQYFSKRRGSQSKWSNKNKNRVAELIREGKMTPHGLAAIELAKENGMWDLHTDAHNLVCPQDLLDAFEEEGENAKSNFEAFPPYVRRGILSWLCEAKRQETREKRIREIAEKAERNERAKL</sequence>
<keyword evidence="3" id="KW-1185">Reference proteome</keyword>
<evidence type="ECO:0000313" key="2">
    <source>
        <dbReference type="EMBL" id="KAG2387927.1"/>
    </source>
</evidence>
<dbReference type="Pfam" id="PF13376">
    <property type="entry name" value="OmdA"/>
    <property type="match status" value="1"/>
</dbReference>
<reference evidence="2 3" key="1">
    <citation type="journal article" date="2018" name="BMC Genomics">
        <title>The genome of Naegleria lovaniensis, the basis for a comparative approach to unravel pathogenicity factors of the human pathogenic amoeba N. fowleri.</title>
        <authorList>
            <person name="Liechti N."/>
            <person name="Schurch N."/>
            <person name="Bruggmann R."/>
            <person name="Wittwer M."/>
        </authorList>
    </citation>
    <scope>NUCLEOTIDE SEQUENCE [LARGE SCALE GENOMIC DNA]</scope>
    <source>
        <strain evidence="2 3">ATCC 30569</strain>
    </source>
</reference>
<feature type="compositionally biased region" description="Basic residues" evidence="1">
    <location>
        <begin position="22"/>
        <end position="34"/>
    </location>
</feature>
<protein>
    <submittedName>
        <fullName evidence="2">Uncharacterized protein</fullName>
    </submittedName>
</protein>
<dbReference type="RefSeq" id="XP_044551919.1">
    <property type="nucleotide sequence ID" value="XM_044697771.1"/>
</dbReference>
<gene>
    <name evidence="2" type="ORF">C9374_000777</name>
</gene>
<dbReference type="EMBL" id="PYSW02000011">
    <property type="protein sequence ID" value="KAG2387927.1"/>
    <property type="molecule type" value="Genomic_DNA"/>
</dbReference>
<dbReference type="AlphaFoldDB" id="A0AA88KSD8"/>
<organism evidence="2 3">
    <name type="scientific">Naegleria lovaniensis</name>
    <name type="common">Amoeba</name>
    <dbReference type="NCBI Taxonomy" id="51637"/>
    <lineage>
        <taxon>Eukaryota</taxon>
        <taxon>Discoba</taxon>
        <taxon>Heterolobosea</taxon>
        <taxon>Tetramitia</taxon>
        <taxon>Eutetramitia</taxon>
        <taxon>Vahlkampfiidae</taxon>
        <taxon>Naegleria</taxon>
    </lineage>
</organism>
<accession>A0AA88KSD8</accession>
<feature type="region of interest" description="Disordered" evidence="1">
    <location>
        <begin position="1"/>
        <end position="34"/>
    </location>
</feature>
<evidence type="ECO:0000313" key="3">
    <source>
        <dbReference type="Proteomes" id="UP000816034"/>
    </source>
</evidence>
<comment type="caution">
    <text evidence="2">The sequence shown here is derived from an EMBL/GenBank/DDBJ whole genome shotgun (WGS) entry which is preliminary data.</text>
</comment>
<dbReference type="Proteomes" id="UP000816034">
    <property type="component" value="Unassembled WGS sequence"/>
</dbReference>
<dbReference type="GeneID" id="68093233"/>